<reference evidence="5" key="1">
    <citation type="submission" date="2022-01" db="EMBL/GenBank/DDBJ databases">
        <authorList>
            <person name="Wang Y."/>
        </authorList>
    </citation>
    <scope>NUCLEOTIDE SEQUENCE</scope>
    <source>
        <strain evidence="5">WB101</strain>
    </source>
</reference>
<feature type="domain" description="Response regulatory" evidence="3">
    <location>
        <begin position="2"/>
        <end position="110"/>
    </location>
</feature>
<reference evidence="5" key="2">
    <citation type="submission" date="2024-05" db="EMBL/GenBank/DDBJ databases">
        <title>Rhodohalobacter halophilus gen. nov., sp. nov., a moderately halophilic member of the family Balneolaceae.</title>
        <authorList>
            <person name="Xia J."/>
        </authorList>
    </citation>
    <scope>NUCLEOTIDE SEQUENCE</scope>
    <source>
        <strain evidence="5">WB101</strain>
    </source>
</reference>
<accession>A0ABS9KC51</accession>
<organism evidence="5 6">
    <name type="scientific">Rhodohalobacter sulfatireducens</name>
    <dbReference type="NCBI Taxonomy" id="2911366"/>
    <lineage>
        <taxon>Bacteria</taxon>
        <taxon>Pseudomonadati</taxon>
        <taxon>Balneolota</taxon>
        <taxon>Balneolia</taxon>
        <taxon>Balneolales</taxon>
        <taxon>Balneolaceae</taxon>
        <taxon>Rhodohalobacter</taxon>
    </lineage>
</organism>
<dbReference type="InterPro" id="IPR011006">
    <property type="entry name" value="CheY-like_superfamily"/>
</dbReference>
<dbReference type="SUPFAM" id="SSF47226">
    <property type="entry name" value="Histidine-containing phosphotransfer domain, HPT domain"/>
    <property type="match status" value="1"/>
</dbReference>
<dbReference type="Gene3D" id="1.20.120.160">
    <property type="entry name" value="HPT domain"/>
    <property type="match status" value="1"/>
</dbReference>
<dbReference type="InterPro" id="IPR036641">
    <property type="entry name" value="HPT_dom_sf"/>
</dbReference>
<evidence type="ECO:0000259" key="4">
    <source>
        <dbReference type="PROSITE" id="PS50894"/>
    </source>
</evidence>
<dbReference type="RefSeq" id="WP_237853263.1">
    <property type="nucleotide sequence ID" value="NZ_JAKLWS010000007.1"/>
</dbReference>
<evidence type="ECO:0000259" key="3">
    <source>
        <dbReference type="PROSITE" id="PS50110"/>
    </source>
</evidence>
<keyword evidence="2" id="KW-0597">Phosphoprotein</keyword>
<dbReference type="Proteomes" id="UP001165366">
    <property type="component" value="Unassembled WGS sequence"/>
</dbReference>
<dbReference type="PROSITE" id="PS50110">
    <property type="entry name" value="RESPONSE_REGULATORY"/>
    <property type="match status" value="1"/>
</dbReference>
<dbReference type="InterPro" id="IPR008207">
    <property type="entry name" value="Sig_transdc_His_kin_Hpt_dom"/>
</dbReference>
<evidence type="ECO:0000313" key="6">
    <source>
        <dbReference type="Proteomes" id="UP001165366"/>
    </source>
</evidence>
<feature type="modified residue" description="Phosphohistidine" evidence="1">
    <location>
        <position position="167"/>
    </location>
</feature>
<sequence length="226" mass="26058">MQILYVEDDKFDQLAFKRILKKIPSISVDIATSHHEMREKVEVNAYDIIIRDIYLNGEKNLDTPGNIPVYFTSGSKPVLEQLSKKSIDSKFLLLKPISLQDVQKIVTDYTNISTEPDFSQIDEWADGDEHFKNELITYYLDEIPSQIQKIEEVALEGDLKKLADLLHAVLTKLRTFGFHDLVNKVSKLEYDARNNDLAISVCNQRLEPIIIALHQTRLTLRTKRIT</sequence>
<evidence type="ECO:0000256" key="2">
    <source>
        <dbReference type="PROSITE-ProRule" id="PRU00169"/>
    </source>
</evidence>
<keyword evidence="6" id="KW-1185">Reference proteome</keyword>
<feature type="domain" description="HPt" evidence="4">
    <location>
        <begin position="128"/>
        <end position="223"/>
    </location>
</feature>
<gene>
    <name evidence="5" type="ORF">L6773_07595</name>
</gene>
<evidence type="ECO:0000313" key="5">
    <source>
        <dbReference type="EMBL" id="MCG2588421.1"/>
    </source>
</evidence>
<dbReference type="EMBL" id="JAKLWS010000007">
    <property type="protein sequence ID" value="MCG2588421.1"/>
    <property type="molecule type" value="Genomic_DNA"/>
</dbReference>
<dbReference type="InterPro" id="IPR001789">
    <property type="entry name" value="Sig_transdc_resp-reg_receiver"/>
</dbReference>
<dbReference type="SUPFAM" id="SSF52172">
    <property type="entry name" value="CheY-like"/>
    <property type="match status" value="1"/>
</dbReference>
<protein>
    <submittedName>
        <fullName evidence="5">Response regulator</fullName>
    </submittedName>
</protein>
<evidence type="ECO:0000256" key="1">
    <source>
        <dbReference type="PROSITE-ProRule" id="PRU00110"/>
    </source>
</evidence>
<name>A0ABS9KC51_9BACT</name>
<comment type="caution">
    <text evidence="5">The sequence shown here is derived from an EMBL/GenBank/DDBJ whole genome shotgun (WGS) entry which is preliminary data.</text>
</comment>
<dbReference type="PROSITE" id="PS50894">
    <property type="entry name" value="HPT"/>
    <property type="match status" value="1"/>
</dbReference>
<proteinExistence type="predicted"/>
<dbReference type="Gene3D" id="3.40.50.2300">
    <property type="match status" value="1"/>
</dbReference>
<feature type="modified residue" description="4-aspartylphosphate" evidence="2">
    <location>
        <position position="52"/>
    </location>
</feature>